<keyword evidence="1" id="KW-1133">Transmembrane helix</keyword>
<feature type="transmembrane region" description="Helical" evidence="1">
    <location>
        <begin position="6"/>
        <end position="23"/>
    </location>
</feature>
<dbReference type="EMBL" id="JAJATZ010000001">
    <property type="protein sequence ID" value="MCB5198284.1"/>
    <property type="molecule type" value="Genomic_DNA"/>
</dbReference>
<gene>
    <name evidence="2" type="ORF">LGQ03_03430</name>
</gene>
<keyword evidence="1" id="KW-0812">Transmembrane</keyword>
<evidence type="ECO:0000313" key="3">
    <source>
        <dbReference type="Proteomes" id="UP001138961"/>
    </source>
</evidence>
<reference evidence="2" key="1">
    <citation type="submission" date="2021-10" db="EMBL/GenBank/DDBJ databases">
        <title>Loktanella gaetbuli sp. nov., isolated from a tidal flat.</title>
        <authorList>
            <person name="Park S."/>
            <person name="Yoon J.-H."/>
        </authorList>
    </citation>
    <scope>NUCLEOTIDE SEQUENCE</scope>
    <source>
        <strain evidence="2">TSTF-M6</strain>
    </source>
</reference>
<keyword evidence="3" id="KW-1185">Reference proteome</keyword>
<proteinExistence type="predicted"/>
<protein>
    <submittedName>
        <fullName evidence="2">Uncharacterized protein</fullName>
    </submittedName>
</protein>
<evidence type="ECO:0000256" key="1">
    <source>
        <dbReference type="SAM" id="Phobius"/>
    </source>
</evidence>
<sequence length="101" mass="11405">MSPELTILVINAVFVGFAYGFAYPMLRVRTMNRLALFDLIIGSAALILAGLLYYGSGIRFSMILFDTNWLFFSLVTMALIEIIPATLYMRRHGISMMDDPE</sequence>
<organism evidence="2 3">
    <name type="scientific">Loktanella gaetbuli</name>
    <dbReference type="NCBI Taxonomy" id="2881335"/>
    <lineage>
        <taxon>Bacteria</taxon>
        <taxon>Pseudomonadati</taxon>
        <taxon>Pseudomonadota</taxon>
        <taxon>Alphaproteobacteria</taxon>
        <taxon>Rhodobacterales</taxon>
        <taxon>Roseobacteraceae</taxon>
        <taxon>Loktanella</taxon>
    </lineage>
</organism>
<accession>A0ABS8BRS5</accession>
<dbReference type="Proteomes" id="UP001138961">
    <property type="component" value="Unassembled WGS sequence"/>
</dbReference>
<evidence type="ECO:0000313" key="2">
    <source>
        <dbReference type="EMBL" id="MCB5198284.1"/>
    </source>
</evidence>
<keyword evidence="1" id="KW-0472">Membrane</keyword>
<dbReference type="RefSeq" id="WP_090160632.1">
    <property type="nucleotide sequence ID" value="NZ_JAJATZ010000001.1"/>
</dbReference>
<comment type="caution">
    <text evidence="2">The sequence shown here is derived from an EMBL/GenBank/DDBJ whole genome shotgun (WGS) entry which is preliminary data.</text>
</comment>
<name>A0ABS8BRS5_9RHOB</name>
<feature type="transmembrane region" description="Helical" evidence="1">
    <location>
        <begin position="35"/>
        <end position="56"/>
    </location>
</feature>
<feature type="transmembrane region" description="Helical" evidence="1">
    <location>
        <begin position="68"/>
        <end position="88"/>
    </location>
</feature>